<evidence type="ECO:0000313" key="3">
    <source>
        <dbReference type="Proteomes" id="UP000727654"/>
    </source>
</evidence>
<protein>
    <submittedName>
        <fullName evidence="2">Uncharacterized protein</fullName>
    </submittedName>
</protein>
<sequence>MHRQRNATLSRPAQLPRGPLTERQVRDALELYHRLPQDVASGEAVIRRAATTAYVNGFEDCKQCFGPPATLAAPAGILPLVPDVALLVSIAACLNPRFGGLTTECQEAHLTTARQVYNEVARIGAYQPGRRDGFLRWLSRDFPGGMRDPDDCMIRRSHAGGAVLPPMHGGLIAEVLSLLRADPDQPVRDLLPAVESIFWRARA</sequence>
<feature type="region of interest" description="Disordered" evidence="1">
    <location>
        <begin position="1"/>
        <end position="20"/>
    </location>
</feature>
<dbReference type="Proteomes" id="UP000727654">
    <property type="component" value="Unassembled WGS sequence"/>
</dbReference>
<comment type="caution">
    <text evidence="2">The sequence shown here is derived from an EMBL/GenBank/DDBJ whole genome shotgun (WGS) entry which is preliminary data.</text>
</comment>
<organism evidence="2 3">
    <name type="scientific">Cupriavidus laharis</name>
    <dbReference type="NCBI Taxonomy" id="151654"/>
    <lineage>
        <taxon>Bacteria</taxon>
        <taxon>Pseudomonadati</taxon>
        <taxon>Pseudomonadota</taxon>
        <taxon>Betaproteobacteria</taxon>
        <taxon>Burkholderiales</taxon>
        <taxon>Burkholderiaceae</taxon>
        <taxon>Cupriavidus</taxon>
    </lineage>
</organism>
<keyword evidence="3" id="KW-1185">Reference proteome</keyword>
<reference evidence="2 3" key="1">
    <citation type="submission" date="2021-08" db="EMBL/GenBank/DDBJ databases">
        <authorList>
            <person name="Peeters C."/>
        </authorList>
    </citation>
    <scope>NUCLEOTIDE SEQUENCE [LARGE SCALE GENOMIC DNA]</scope>
    <source>
        <strain evidence="2 3">LMG 23992</strain>
    </source>
</reference>
<accession>A0ABM8XJI0</accession>
<dbReference type="EMBL" id="CAJZAI010000012">
    <property type="protein sequence ID" value="CAG9180339.1"/>
    <property type="molecule type" value="Genomic_DNA"/>
</dbReference>
<gene>
    <name evidence="2" type="ORF">LMG23992_04217</name>
</gene>
<name>A0ABM8XJI0_9BURK</name>
<evidence type="ECO:0000313" key="2">
    <source>
        <dbReference type="EMBL" id="CAG9180339.1"/>
    </source>
</evidence>
<proteinExistence type="predicted"/>
<feature type="compositionally biased region" description="Polar residues" evidence="1">
    <location>
        <begin position="1"/>
        <end position="11"/>
    </location>
</feature>
<evidence type="ECO:0000256" key="1">
    <source>
        <dbReference type="SAM" id="MobiDB-lite"/>
    </source>
</evidence>